<name>A0A9P1BTV8_9DINO</name>
<reference evidence="2" key="1">
    <citation type="submission" date="2022-10" db="EMBL/GenBank/DDBJ databases">
        <authorList>
            <person name="Chen Y."/>
            <person name="Dougan E. K."/>
            <person name="Chan C."/>
            <person name="Rhodes N."/>
            <person name="Thang M."/>
        </authorList>
    </citation>
    <scope>NUCLEOTIDE SEQUENCE</scope>
</reference>
<dbReference type="EMBL" id="CAMXCT020000480">
    <property type="protein sequence ID" value="CAL1132754.1"/>
    <property type="molecule type" value="Genomic_DNA"/>
</dbReference>
<organism evidence="2">
    <name type="scientific">Cladocopium goreaui</name>
    <dbReference type="NCBI Taxonomy" id="2562237"/>
    <lineage>
        <taxon>Eukaryota</taxon>
        <taxon>Sar</taxon>
        <taxon>Alveolata</taxon>
        <taxon>Dinophyceae</taxon>
        <taxon>Suessiales</taxon>
        <taxon>Symbiodiniaceae</taxon>
        <taxon>Cladocopium</taxon>
    </lineage>
</organism>
<evidence type="ECO:0000313" key="2">
    <source>
        <dbReference type="EMBL" id="CAI3979379.1"/>
    </source>
</evidence>
<evidence type="ECO:0000313" key="4">
    <source>
        <dbReference type="EMBL" id="CAL4766691.1"/>
    </source>
</evidence>
<evidence type="ECO:0000256" key="1">
    <source>
        <dbReference type="SAM" id="MobiDB-lite"/>
    </source>
</evidence>
<dbReference type="AlphaFoldDB" id="A0A9P1BTV8"/>
<sequence length="100" mass="11424">MCDAPIFVNENGILLFKYRMARGTCYWYFSREGDLSRSDGDFYRVKSDLRTRPPLEGWTFEACPLGRQTQVPTLTFCGEDEEESTDDGTSDASDSSEQQK</sequence>
<proteinExistence type="predicted"/>
<keyword evidence="5" id="KW-1185">Reference proteome</keyword>
<dbReference type="EMBL" id="CAMXCT030000480">
    <property type="protein sequence ID" value="CAL4766691.1"/>
    <property type="molecule type" value="Genomic_DNA"/>
</dbReference>
<dbReference type="EMBL" id="CAMXCT010000480">
    <property type="protein sequence ID" value="CAI3979379.1"/>
    <property type="molecule type" value="Genomic_DNA"/>
</dbReference>
<evidence type="ECO:0000313" key="3">
    <source>
        <dbReference type="EMBL" id="CAL1132754.1"/>
    </source>
</evidence>
<reference evidence="3" key="2">
    <citation type="submission" date="2024-04" db="EMBL/GenBank/DDBJ databases">
        <authorList>
            <person name="Chen Y."/>
            <person name="Shah S."/>
            <person name="Dougan E. K."/>
            <person name="Thang M."/>
            <person name="Chan C."/>
        </authorList>
    </citation>
    <scope>NUCLEOTIDE SEQUENCE [LARGE SCALE GENOMIC DNA]</scope>
</reference>
<feature type="compositionally biased region" description="Low complexity" evidence="1">
    <location>
        <begin position="90"/>
        <end position="100"/>
    </location>
</feature>
<dbReference type="Proteomes" id="UP001152797">
    <property type="component" value="Unassembled WGS sequence"/>
</dbReference>
<accession>A0A9P1BTV8</accession>
<dbReference type="OrthoDB" id="10384402at2759"/>
<feature type="compositionally biased region" description="Acidic residues" evidence="1">
    <location>
        <begin position="78"/>
        <end position="89"/>
    </location>
</feature>
<evidence type="ECO:0000313" key="5">
    <source>
        <dbReference type="Proteomes" id="UP001152797"/>
    </source>
</evidence>
<protein>
    <submittedName>
        <fullName evidence="4">Nuclear cap-binding protein subunit 2-A</fullName>
    </submittedName>
</protein>
<feature type="region of interest" description="Disordered" evidence="1">
    <location>
        <begin position="77"/>
        <end position="100"/>
    </location>
</feature>
<comment type="caution">
    <text evidence="2">The sequence shown here is derived from an EMBL/GenBank/DDBJ whole genome shotgun (WGS) entry which is preliminary data.</text>
</comment>
<gene>
    <name evidence="2" type="ORF">C1SCF055_LOCUS7331</name>
</gene>